<feature type="non-terminal residue" evidence="1">
    <location>
        <position position="71"/>
    </location>
</feature>
<proteinExistence type="predicted"/>
<keyword evidence="2" id="KW-1185">Reference proteome</keyword>
<dbReference type="Proteomes" id="UP001140087">
    <property type="component" value="Unassembled WGS sequence"/>
</dbReference>
<evidence type="ECO:0000313" key="1">
    <source>
        <dbReference type="EMBL" id="KAJ2795442.1"/>
    </source>
</evidence>
<accession>A0ACC1KU83</accession>
<gene>
    <name evidence="1" type="ORF">H4R21_005114</name>
</gene>
<protein>
    <submittedName>
        <fullName evidence="1">Uncharacterized protein</fullName>
    </submittedName>
</protein>
<evidence type="ECO:0000313" key="2">
    <source>
        <dbReference type="Proteomes" id="UP001140087"/>
    </source>
</evidence>
<organism evidence="1 2">
    <name type="scientific">Coemansia helicoidea</name>
    <dbReference type="NCBI Taxonomy" id="1286919"/>
    <lineage>
        <taxon>Eukaryota</taxon>
        <taxon>Fungi</taxon>
        <taxon>Fungi incertae sedis</taxon>
        <taxon>Zoopagomycota</taxon>
        <taxon>Kickxellomycotina</taxon>
        <taxon>Kickxellomycetes</taxon>
        <taxon>Kickxellales</taxon>
        <taxon>Kickxellaceae</taxon>
        <taxon>Coemansia</taxon>
    </lineage>
</organism>
<name>A0ACC1KU83_9FUNG</name>
<sequence>MDSGGSPAAGIAAGDAMDPAAARLLQVVKDAGALVEAEEAAAANQGADADCESSDADSSMSSGSDFDVDSD</sequence>
<reference evidence="1" key="1">
    <citation type="submission" date="2022-07" db="EMBL/GenBank/DDBJ databases">
        <title>Phylogenomic reconstructions and comparative analyses of Kickxellomycotina fungi.</title>
        <authorList>
            <person name="Reynolds N.K."/>
            <person name="Stajich J.E."/>
            <person name="Barry K."/>
            <person name="Grigoriev I.V."/>
            <person name="Crous P."/>
            <person name="Smith M.E."/>
        </authorList>
    </citation>
    <scope>NUCLEOTIDE SEQUENCE</scope>
    <source>
        <strain evidence="1">BCRC 34780</strain>
    </source>
</reference>
<dbReference type="EMBL" id="JANBUN010002166">
    <property type="protein sequence ID" value="KAJ2795442.1"/>
    <property type="molecule type" value="Genomic_DNA"/>
</dbReference>
<comment type="caution">
    <text evidence="1">The sequence shown here is derived from an EMBL/GenBank/DDBJ whole genome shotgun (WGS) entry which is preliminary data.</text>
</comment>